<organism evidence="1 2">
    <name type="scientific">Coregonus suidteri</name>
    <dbReference type="NCBI Taxonomy" id="861788"/>
    <lineage>
        <taxon>Eukaryota</taxon>
        <taxon>Metazoa</taxon>
        <taxon>Chordata</taxon>
        <taxon>Craniata</taxon>
        <taxon>Vertebrata</taxon>
        <taxon>Euteleostomi</taxon>
        <taxon>Actinopterygii</taxon>
        <taxon>Neopterygii</taxon>
        <taxon>Teleostei</taxon>
        <taxon>Protacanthopterygii</taxon>
        <taxon>Salmoniformes</taxon>
        <taxon>Salmonidae</taxon>
        <taxon>Coregoninae</taxon>
        <taxon>Coregonus</taxon>
    </lineage>
</organism>
<evidence type="ECO:0000313" key="1">
    <source>
        <dbReference type="EMBL" id="KAK6321589.1"/>
    </source>
</evidence>
<reference evidence="1 2" key="1">
    <citation type="submission" date="2021-04" db="EMBL/GenBank/DDBJ databases">
        <authorList>
            <person name="De Guttry C."/>
            <person name="Zahm M."/>
            <person name="Klopp C."/>
            <person name="Cabau C."/>
            <person name="Louis A."/>
            <person name="Berthelot C."/>
            <person name="Parey E."/>
            <person name="Roest Crollius H."/>
            <person name="Montfort J."/>
            <person name="Robinson-Rechavi M."/>
            <person name="Bucao C."/>
            <person name="Bouchez O."/>
            <person name="Gislard M."/>
            <person name="Lluch J."/>
            <person name="Milhes M."/>
            <person name="Lampietro C."/>
            <person name="Lopez Roques C."/>
            <person name="Donnadieu C."/>
            <person name="Braasch I."/>
            <person name="Desvignes T."/>
            <person name="Postlethwait J."/>
            <person name="Bobe J."/>
            <person name="Wedekind C."/>
            <person name="Guiguen Y."/>
        </authorList>
    </citation>
    <scope>NUCLEOTIDE SEQUENCE [LARGE SCALE GENOMIC DNA]</scope>
    <source>
        <strain evidence="1">Cs_M1</strain>
        <tissue evidence="1">Blood</tissue>
    </source>
</reference>
<sequence length="82" mass="9289">MNERGARERERKRQGQKDEGCLRRAVWGLDSKTTSRADSRAQDKSVFKTGQSRCMPVCEPMDGALCVSCVCRLTHSTQGHRF</sequence>
<comment type="caution">
    <text evidence="1">The sequence shown here is derived from an EMBL/GenBank/DDBJ whole genome shotgun (WGS) entry which is preliminary data.</text>
</comment>
<keyword evidence="2" id="KW-1185">Reference proteome</keyword>
<dbReference type="EMBL" id="JAGTTL010000006">
    <property type="protein sequence ID" value="KAK6321589.1"/>
    <property type="molecule type" value="Genomic_DNA"/>
</dbReference>
<accession>A0AAN8R1K1</accession>
<protein>
    <submittedName>
        <fullName evidence="1">Uncharacterized protein</fullName>
    </submittedName>
</protein>
<dbReference type="Proteomes" id="UP001356427">
    <property type="component" value="Unassembled WGS sequence"/>
</dbReference>
<proteinExistence type="predicted"/>
<evidence type="ECO:0000313" key="2">
    <source>
        <dbReference type="Proteomes" id="UP001356427"/>
    </source>
</evidence>
<name>A0AAN8R1K1_9TELE</name>
<dbReference type="AlphaFoldDB" id="A0AAN8R1K1"/>
<gene>
    <name evidence="1" type="ORF">J4Q44_G00085650</name>
</gene>